<dbReference type="InterPro" id="IPR017937">
    <property type="entry name" value="Thioredoxin_CS"/>
</dbReference>
<feature type="signal peptide" evidence="3">
    <location>
        <begin position="1"/>
        <end position="17"/>
    </location>
</feature>
<protein>
    <submittedName>
        <fullName evidence="5">Thioredoxin-like domain-containing protein</fullName>
    </submittedName>
</protein>
<sequence>MKKAILLFLLLPALAFAQDKGMKFEHGLSWKDIQAKAKAEKKYIFMDCYTTWCGPCKQMSANVFPLPEVGKFYNADFINVKVQLDTTAADAEDIKKWYQDGHDIAAKYNVNVYPTYLFFDPNGNLVHRAVGSSEPDVFVRKGKDALNPEKQYYTLLNKYNAGEKAPAFVRNVALAALEAYDMKNATAVSNAYLASQTDLYTKENIEFLSKFTSSSKDKGFAVMMEHPEKVDAVLGKGKADQRVMAILIQEKVYPVVLKRNAPLPNFDSLKTALVAAYPKYGEEATAKGKVIYYQSKKDWNNFQHEIVAYMSKYGEKADAAELNSYAWTVFENCKDMTCVSEALDWSKRSFKDKDNYMYMDTYANILHKLGKTKEAIEWQTKAMNLAPDGEKKTYQETLDKMKKGEKTWTDK</sequence>
<evidence type="ECO:0000256" key="3">
    <source>
        <dbReference type="SAM" id="SignalP"/>
    </source>
</evidence>
<dbReference type="Proteomes" id="UP000190888">
    <property type="component" value="Unassembled WGS sequence"/>
</dbReference>
<reference evidence="5 6" key="1">
    <citation type="submission" date="2017-02" db="EMBL/GenBank/DDBJ databases">
        <authorList>
            <person name="Peterson S.W."/>
        </authorList>
    </citation>
    <scope>NUCLEOTIDE SEQUENCE [LARGE SCALE GENOMIC DNA]</scope>
    <source>
        <strain evidence="5 6">DSM 22335</strain>
    </source>
</reference>
<evidence type="ECO:0000256" key="1">
    <source>
        <dbReference type="ARBA" id="ARBA00022729"/>
    </source>
</evidence>
<keyword evidence="6" id="KW-1185">Reference proteome</keyword>
<dbReference type="InterPro" id="IPR051099">
    <property type="entry name" value="AGR/TXD"/>
</dbReference>
<evidence type="ECO:0000313" key="5">
    <source>
        <dbReference type="EMBL" id="SKA12463.1"/>
    </source>
</evidence>
<accession>A0A1T4R923</accession>
<feature type="domain" description="Thioredoxin" evidence="4">
    <location>
        <begin position="5"/>
        <end position="147"/>
    </location>
</feature>
<dbReference type="InterPro" id="IPR036249">
    <property type="entry name" value="Thioredoxin-like_sf"/>
</dbReference>
<keyword evidence="2" id="KW-0676">Redox-active center</keyword>
<evidence type="ECO:0000313" key="6">
    <source>
        <dbReference type="Proteomes" id="UP000190888"/>
    </source>
</evidence>
<dbReference type="SUPFAM" id="SSF52833">
    <property type="entry name" value="Thioredoxin-like"/>
    <property type="match status" value="1"/>
</dbReference>
<dbReference type="InterPro" id="IPR013766">
    <property type="entry name" value="Thioredoxin_domain"/>
</dbReference>
<organism evidence="5 6">
    <name type="scientific">Sediminibacterium ginsengisoli</name>
    <dbReference type="NCBI Taxonomy" id="413434"/>
    <lineage>
        <taxon>Bacteria</taxon>
        <taxon>Pseudomonadati</taxon>
        <taxon>Bacteroidota</taxon>
        <taxon>Chitinophagia</taxon>
        <taxon>Chitinophagales</taxon>
        <taxon>Chitinophagaceae</taxon>
        <taxon>Sediminibacterium</taxon>
    </lineage>
</organism>
<evidence type="ECO:0000259" key="4">
    <source>
        <dbReference type="PROSITE" id="PS51352"/>
    </source>
</evidence>
<dbReference type="Gene3D" id="3.40.30.10">
    <property type="entry name" value="Glutaredoxin"/>
    <property type="match status" value="1"/>
</dbReference>
<dbReference type="OrthoDB" id="120730at2"/>
<gene>
    <name evidence="5" type="ORF">SAMN04488132_11139</name>
</gene>
<dbReference type="RefSeq" id="WP_078832427.1">
    <property type="nucleotide sequence ID" value="NZ_FUWH01000011.1"/>
</dbReference>
<dbReference type="Pfam" id="PF13098">
    <property type="entry name" value="Thioredoxin_2"/>
    <property type="match status" value="1"/>
</dbReference>
<dbReference type="PROSITE" id="PS51352">
    <property type="entry name" value="THIOREDOXIN_2"/>
    <property type="match status" value="1"/>
</dbReference>
<dbReference type="EMBL" id="FUWH01000011">
    <property type="protein sequence ID" value="SKA12463.1"/>
    <property type="molecule type" value="Genomic_DNA"/>
</dbReference>
<proteinExistence type="predicted"/>
<feature type="chain" id="PRO_5012639919" evidence="3">
    <location>
        <begin position="18"/>
        <end position="411"/>
    </location>
</feature>
<keyword evidence="1 3" id="KW-0732">Signal</keyword>
<dbReference type="InterPro" id="IPR012336">
    <property type="entry name" value="Thioredoxin-like_fold"/>
</dbReference>
<dbReference type="PANTHER" id="PTHR15337">
    <property type="entry name" value="ANTERIOR GRADIENT PROTEIN-RELATED"/>
    <property type="match status" value="1"/>
</dbReference>
<dbReference type="PROSITE" id="PS00194">
    <property type="entry name" value="THIOREDOXIN_1"/>
    <property type="match status" value="1"/>
</dbReference>
<evidence type="ECO:0000256" key="2">
    <source>
        <dbReference type="ARBA" id="ARBA00023284"/>
    </source>
</evidence>
<dbReference type="STRING" id="413434.SAMN04488132_11139"/>
<dbReference type="PANTHER" id="PTHR15337:SF11">
    <property type="entry name" value="THIOREDOXIN DOMAIN-CONTAINING PROTEIN"/>
    <property type="match status" value="1"/>
</dbReference>
<dbReference type="AlphaFoldDB" id="A0A1T4R923"/>
<name>A0A1T4R923_9BACT</name>